<keyword evidence="3" id="KW-0808">Transferase</keyword>
<keyword evidence="2" id="KW-0812">Transmembrane</keyword>
<organism evidence="3 4">
    <name type="scientific">Mycobacterium kansasii</name>
    <dbReference type="NCBI Taxonomy" id="1768"/>
    <lineage>
        <taxon>Bacteria</taxon>
        <taxon>Bacillati</taxon>
        <taxon>Actinomycetota</taxon>
        <taxon>Actinomycetes</taxon>
        <taxon>Mycobacteriales</taxon>
        <taxon>Mycobacteriaceae</taxon>
        <taxon>Mycobacterium</taxon>
    </lineage>
</organism>
<dbReference type="PANTHER" id="PTHR48228:SF5">
    <property type="entry name" value="ALPHA-METHYLACYL-COA RACEMASE"/>
    <property type="match status" value="1"/>
</dbReference>
<evidence type="ECO:0000313" key="3">
    <source>
        <dbReference type="EMBL" id="OOK70605.1"/>
    </source>
</evidence>
<protein>
    <submittedName>
        <fullName evidence="3">CoA-transferase III family protein</fullName>
    </submittedName>
</protein>
<dbReference type="SUPFAM" id="SSF89796">
    <property type="entry name" value="CoA-transferase family III (CaiB/BaiF)"/>
    <property type="match status" value="1"/>
</dbReference>
<dbReference type="AlphaFoldDB" id="A0A1V3WUJ7"/>
<feature type="transmembrane region" description="Helical" evidence="2">
    <location>
        <begin position="6"/>
        <end position="26"/>
    </location>
</feature>
<dbReference type="Proteomes" id="UP000189229">
    <property type="component" value="Unassembled WGS sequence"/>
</dbReference>
<evidence type="ECO:0000313" key="4">
    <source>
        <dbReference type="Proteomes" id="UP000189229"/>
    </source>
</evidence>
<feature type="region of interest" description="Disordered" evidence="1">
    <location>
        <begin position="79"/>
        <end position="106"/>
    </location>
</feature>
<keyword evidence="2" id="KW-0472">Membrane</keyword>
<proteinExistence type="predicted"/>
<dbReference type="Gene3D" id="3.30.1540.10">
    <property type="entry name" value="formyl-coa transferase, domain 3"/>
    <property type="match status" value="1"/>
</dbReference>
<name>A0A1V3WUJ7_MYCKA</name>
<evidence type="ECO:0000256" key="1">
    <source>
        <dbReference type="SAM" id="MobiDB-lite"/>
    </source>
</evidence>
<dbReference type="GO" id="GO:0016740">
    <property type="term" value="F:transferase activity"/>
    <property type="evidence" value="ECO:0007669"/>
    <property type="project" value="UniProtKB-KW"/>
</dbReference>
<evidence type="ECO:0000256" key="2">
    <source>
        <dbReference type="SAM" id="Phobius"/>
    </source>
</evidence>
<dbReference type="InterPro" id="IPR050509">
    <property type="entry name" value="CoA-transferase_III"/>
</dbReference>
<dbReference type="Pfam" id="PF02515">
    <property type="entry name" value="CoA_transf_3"/>
    <property type="match status" value="1"/>
</dbReference>
<dbReference type="Gene3D" id="3.40.50.10540">
    <property type="entry name" value="Crotonobetainyl-coa:carnitine coa-transferase, domain 1"/>
    <property type="match status" value="1"/>
</dbReference>
<dbReference type="EMBL" id="MVBM01000006">
    <property type="protein sequence ID" value="OOK70605.1"/>
    <property type="molecule type" value="Genomic_DNA"/>
</dbReference>
<comment type="caution">
    <text evidence="3">The sequence shown here is derived from an EMBL/GenBank/DDBJ whole genome shotgun (WGS) entry which is preliminary data.</text>
</comment>
<dbReference type="InterPro" id="IPR003673">
    <property type="entry name" value="CoA-Trfase_fam_III"/>
</dbReference>
<accession>A0A1V3WUJ7</accession>
<dbReference type="InterPro" id="IPR044855">
    <property type="entry name" value="CoA-Trfase_III_dom3_sf"/>
</dbReference>
<reference evidence="3 4" key="1">
    <citation type="submission" date="2017-02" db="EMBL/GenBank/DDBJ databases">
        <title>Complete genome sequences of Mycobacterium kansasii strains isolated from rhesus macaques.</title>
        <authorList>
            <person name="Panda A."/>
            <person name="Nagaraj S."/>
            <person name="Zhao X."/>
            <person name="Tettelin H."/>
            <person name="Detolla L.J."/>
        </authorList>
    </citation>
    <scope>NUCLEOTIDE SEQUENCE [LARGE SCALE GENOMIC DNA]</scope>
    <source>
        <strain evidence="3 4">11-3813</strain>
    </source>
</reference>
<dbReference type="InterPro" id="IPR023606">
    <property type="entry name" value="CoA-Trfase_III_dom_1_sf"/>
</dbReference>
<keyword evidence="2" id="KW-1133">Transmembrane helix</keyword>
<gene>
    <name evidence="3" type="ORF">BZL30_6125</name>
</gene>
<dbReference type="PANTHER" id="PTHR48228">
    <property type="entry name" value="SUCCINYL-COA--D-CITRAMALATE COA-TRANSFERASE"/>
    <property type="match status" value="1"/>
</dbReference>
<sequence length="106" mass="11357">MPPLNLVADFGGGSMLVLLGIVAALYERERSGKGQVIDAAMVDGVSVLAQMMWTMKAIGSLRDERESFLLDGGARSTAAMKPPTANTWRWAPSSRSSSRRCWPGSA</sequence>